<keyword evidence="2" id="KW-1185">Reference proteome</keyword>
<evidence type="ECO:0000313" key="2">
    <source>
        <dbReference type="Proteomes" id="UP000283587"/>
    </source>
</evidence>
<gene>
    <name evidence="1" type="ORF">D3P05_16145</name>
</gene>
<name>A0A419A3P5_9RHOB</name>
<comment type="caution">
    <text evidence="1">The sequence shown here is derived from an EMBL/GenBank/DDBJ whole genome shotgun (WGS) entry which is preliminary data.</text>
</comment>
<organism evidence="1 2">
    <name type="scientific">Paracoccus siganidrum</name>
    <dbReference type="NCBI Taxonomy" id="1276757"/>
    <lineage>
        <taxon>Bacteria</taxon>
        <taxon>Pseudomonadati</taxon>
        <taxon>Pseudomonadota</taxon>
        <taxon>Alphaproteobacteria</taxon>
        <taxon>Rhodobacterales</taxon>
        <taxon>Paracoccaceae</taxon>
        <taxon>Paracoccus</taxon>
    </lineage>
</organism>
<dbReference type="EMBL" id="QZEW01000075">
    <property type="protein sequence ID" value="RJL08400.1"/>
    <property type="molecule type" value="Genomic_DNA"/>
</dbReference>
<proteinExistence type="predicted"/>
<reference evidence="2" key="1">
    <citation type="submission" date="2018-09" db="EMBL/GenBank/DDBJ databases">
        <title>Paracoccus onubensis nov. sp. a moderate halophilic bacterium isolated from Gruta de las Maravillas (Aracena, Spain).</title>
        <authorList>
            <person name="Jurado V."/>
            <person name="Gutierrez-Patricio S."/>
            <person name="Gonzalez-Pimentel J.L."/>
            <person name="Miller A.Z."/>
            <person name="Laiz L."/>
            <person name="Saiz-Jimenez C."/>
        </authorList>
    </citation>
    <scope>NUCLEOTIDE SEQUENCE [LARGE SCALE GENOMIC DNA]</scope>
    <source>
        <strain evidence="2">DSM 26381</strain>
    </source>
</reference>
<accession>A0A419A3P5</accession>
<protein>
    <submittedName>
        <fullName evidence="1">Uncharacterized protein</fullName>
    </submittedName>
</protein>
<evidence type="ECO:0000313" key="1">
    <source>
        <dbReference type="EMBL" id="RJL08400.1"/>
    </source>
</evidence>
<dbReference type="AlphaFoldDB" id="A0A419A3P5"/>
<dbReference type="Proteomes" id="UP000283587">
    <property type="component" value="Unassembled WGS sequence"/>
</dbReference>
<sequence>MIVFPLRAELFPCADNMPLAREVWGMGEGLPRTANARSGKTIARLPRSIMTPRRFVMGKRPQPD</sequence>